<keyword evidence="2" id="KW-1185">Reference proteome</keyword>
<evidence type="ECO:0000313" key="1">
    <source>
        <dbReference type="EMBL" id="AKE52729.1"/>
    </source>
</evidence>
<dbReference type="KEGG" id="kge:TQ33_1789"/>
<gene>
    <name evidence="1" type="ORF">TQ33_1789</name>
</gene>
<name>A0A0F6TRF5_9GAMM</name>
<evidence type="ECO:0000313" key="2">
    <source>
        <dbReference type="Proteomes" id="UP000034071"/>
    </source>
</evidence>
<reference evidence="1 2" key="1">
    <citation type="submission" date="2015-02" db="EMBL/GenBank/DDBJ databases">
        <title>Complete genome sequence of Kangiella geojedonensis strain YCS-5T.</title>
        <authorList>
            <person name="Kim K.M."/>
        </authorList>
    </citation>
    <scope>NUCLEOTIDE SEQUENCE [LARGE SCALE GENOMIC DNA]</scope>
    <source>
        <strain evidence="1 2">YCS-5</strain>
    </source>
</reference>
<proteinExistence type="predicted"/>
<protein>
    <submittedName>
        <fullName evidence="1">Uncharacterized protein</fullName>
    </submittedName>
</protein>
<sequence length="127" mass="14213">MNLASPTLQLDEEASVVELSDAVVALEGKEAPFLILSRDPMTYMQTLWTPDGFILEYQEGSIAEHYVAEELLTADAVCDVLTQYLQGVEEWRSAYQFSNKGIAGLSWRIGHLLGWLSGRICALFRRS</sequence>
<dbReference type="HOGENOM" id="CLU_1967595_0_0_6"/>
<organism evidence="1 2">
    <name type="scientific">Kangiella geojedonensis</name>
    <dbReference type="NCBI Taxonomy" id="914150"/>
    <lineage>
        <taxon>Bacteria</taxon>
        <taxon>Pseudomonadati</taxon>
        <taxon>Pseudomonadota</taxon>
        <taxon>Gammaproteobacteria</taxon>
        <taxon>Kangiellales</taxon>
        <taxon>Kangiellaceae</taxon>
        <taxon>Kangiella</taxon>
    </lineage>
</organism>
<dbReference type="STRING" id="914150.TQ33_1789"/>
<dbReference type="EMBL" id="CP010975">
    <property type="protein sequence ID" value="AKE52729.1"/>
    <property type="molecule type" value="Genomic_DNA"/>
</dbReference>
<dbReference type="Proteomes" id="UP000034071">
    <property type="component" value="Chromosome"/>
</dbReference>
<accession>A0A0F6TRF5</accession>
<dbReference type="AlphaFoldDB" id="A0A0F6TRF5"/>